<accession>A0A9Q8CDE0</accession>
<proteinExistence type="predicted"/>
<protein>
    <submittedName>
        <fullName evidence="3">MobB</fullName>
    </submittedName>
</protein>
<dbReference type="Proteomes" id="UP000258673">
    <property type="component" value="Unassembled WGS sequence"/>
</dbReference>
<feature type="region of interest" description="Disordered" evidence="1">
    <location>
        <begin position="307"/>
        <end position="328"/>
    </location>
</feature>
<organism evidence="3 4">
    <name type="scientific">Klebsiella pneumoniae</name>
    <dbReference type="NCBI Taxonomy" id="573"/>
    <lineage>
        <taxon>Bacteria</taxon>
        <taxon>Pseudomonadati</taxon>
        <taxon>Pseudomonadota</taxon>
        <taxon>Gammaproteobacteria</taxon>
        <taxon>Enterobacterales</taxon>
        <taxon>Enterobacteriaceae</taxon>
        <taxon>Klebsiella/Raoultella group</taxon>
        <taxon>Klebsiella</taxon>
        <taxon>Klebsiella pneumoniae complex</taxon>
    </lineage>
</organism>
<name>A0A9Q8CDE0_KLEPN</name>
<dbReference type="AlphaFoldDB" id="A0A9Q8CDE0"/>
<reference evidence="3 4" key="1">
    <citation type="submission" date="2018-08" db="EMBL/GenBank/DDBJ databases">
        <authorList>
            <consortium name="Pathogen Informatics"/>
        </authorList>
    </citation>
    <scope>NUCLEOTIDE SEQUENCE [LARGE SCALE GENOMIC DNA]</scope>
    <source>
        <strain evidence="3 4">EuSCAPE_IT093</strain>
    </source>
</reference>
<dbReference type="InterPro" id="IPR027417">
    <property type="entry name" value="P-loop_NTPase"/>
</dbReference>
<dbReference type="SUPFAM" id="SSF52540">
    <property type="entry name" value="P-loop containing nucleoside triphosphate hydrolases"/>
    <property type="match status" value="1"/>
</dbReference>
<dbReference type="EMBL" id="UKUT01000029">
    <property type="protein sequence ID" value="SYH37835.1"/>
    <property type="molecule type" value="Genomic_DNA"/>
</dbReference>
<comment type="caution">
    <text evidence="3">The sequence shown here is derived from an EMBL/GenBank/DDBJ whole genome shotgun (WGS) entry which is preliminary data.</text>
</comment>
<dbReference type="InterPro" id="IPR032689">
    <property type="entry name" value="TraG-D_C"/>
</dbReference>
<gene>
    <name evidence="3" type="ORF">SAMEA3515122_05240</name>
</gene>
<evidence type="ECO:0000259" key="2">
    <source>
        <dbReference type="Pfam" id="PF12696"/>
    </source>
</evidence>
<feature type="domain" description="TraD/TraG TraM recognition site" evidence="2">
    <location>
        <begin position="139"/>
        <end position="265"/>
    </location>
</feature>
<dbReference type="Pfam" id="PF12696">
    <property type="entry name" value="TraG-D_C"/>
    <property type="match status" value="1"/>
</dbReference>
<dbReference type="RefSeq" id="WP_258923958.1">
    <property type="nucleotide sequence ID" value="NZ_UKUT01000029.1"/>
</dbReference>
<dbReference type="Gene3D" id="3.40.50.300">
    <property type="entry name" value="P-loop containing nucleotide triphosphate hydrolases"/>
    <property type="match status" value="1"/>
</dbReference>
<evidence type="ECO:0000313" key="4">
    <source>
        <dbReference type="Proteomes" id="UP000258673"/>
    </source>
</evidence>
<sequence>MGDLDQYALKNLLIAGLNLGETGDVADHYRISEQKAAKLIAEQFPQGANIQQVLAAAYALPEALKKDVKGLITRLENVADLSVLQTDSGIDVAGIINGGGCLYVIGSMDDEAVIRVQKMLFARCAQIIIARDEFREWPHVSVMLDEIKYLLSKYVLNALGTLRSRDCNLLLAHQSLGDFGQCGQDLPAEFVKTTVLDNTPIRWFYRAASLESAQWAAGQTGEIRVDVERRRASREAGNVEHISGDSFIQKEARPLFDVNTLQHLPDGFAVMTGLGVARMAFSSPLRVERREIPLQRFPVLAKTDPLAEFRPPADGGGPKADDDFAGIY</sequence>
<evidence type="ECO:0000256" key="1">
    <source>
        <dbReference type="SAM" id="MobiDB-lite"/>
    </source>
</evidence>
<evidence type="ECO:0000313" key="3">
    <source>
        <dbReference type="EMBL" id="SYH37835.1"/>
    </source>
</evidence>